<dbReference type="AlphaFoldDB" id="A0A8A1LB29"/>
<name>A0A8A1LB29_AJEC8</name>
<reference evidence="1" key="1">
    <citation type="submission" date="2021-01" db="EMBL/GenBank/DDBJ databases">
        <title>Chromosome-level genome assembly of a human fungal pathogen reveals clustering of transcriptionally co-regulated genes.</title>
        <authorList>
            <person name="Voorhies M."/>
            <person name="Cohen S."/>
            <person name="Shea T.P."/>
            <person name="Petrus S."/>
            <person name="Munoz J.F."/>
            <person name="Poplawski S."/>
            <person name="Goldman W.E."/>
            <person name="Michael T."/>
            <person name="Cuomo C.A."/>
            <person name="Sil A."/>
            <person name="Beyhan S."/>
        </authorList>
    </citation>
    <scope>NUCLEOTIDE SEQUENCE</scope>
    <source>
        <strain evidence="1">H88</strain>
    </source>
</reference>
<gene>
    <name evidence="1" type="ORF">I7I53_09213</name>
</gene>
<dbReference type="VEuPathDB" id="FungiDB:I7I53_09213"/>
<evidence type="ECO:0000313" key="2">
    <source>
        <dbReference type="Proteomes" id="UP000663419"/>
    </source>
</evidence>
<dbReference type="Proteomes" id="UP000663419">
    <property type="component" value="Chromosome 1"/>
</dbReference>
<accession>A0A8A1LB29</accession>
<dbReference type="EMBL" id="CP069102">
    <property type="protein sequence ID" value="QSS48987.1"/>
    <property type="molecule type" value="Genomic_DNA"/>
</dbReference>
<organism evidence="1 2">
    <name type="scientific">Ajellomyces capsulatus (strain H88)</name>
    <name type="common">Darling's disease fungus</name>
    <name type="synonym">Histoplasma capsulatum</name>
    <dbReference type="NCBI Taxonomy" id="544711"/>
    <lineage>
        <taxon>Eukaryota</taxon>
        <taxon>Fungi</taxon>
        <taxon>Dikarya</taxon>
        <taxon>Ascomycota</taxon>
        <taxon>Pezizomycotina</taxon>
        <taxon>Eurotiomycetes</taxon>
        <taxon>Eurotiomycetidae</taxon>
        <taxon>Onygenales</taxon>
        <taxon>Ajellomycetaceae</taxon>
        <taxon>Histoplasma</taxon>
    </lineage>
</organism>
<evidence type="ECO:0000313" key="1">
    <source>
        <dbReference type="EMBL" id="QSS48987.1"/>
    </source>
</evidence>
<proteinExistence type="predicted"/>
<protein>
    <submittedName>
        <fullName evidence="1">Uncharacterized protein</fullName>
    </submittedName>
</protein>
<sequence>MIVSDDPERVVWIDFDVVITYPDSSYTGDREHGWIEIETRWVGSVGVKLADDQKQGLPPNTKYY</sequence>